<dbReference type="PANTHER" id="PTHR43687">
    <property type="entry name" value="ADENYLYLSULFATE REDUCTASE, BETA SUBUNIT"/>
    <property type="match status" value="1"/>
</dbReference>
<dbReference type="Proteomes" id="UP000217005">
    <property type="component" value="Unassembled WGS sequence"/>
</dbReference>
<dbReference type="InterPro" id="IPR017900">
    <property type="entry name" value="4Fe4S_Fe_S_CS"/>
</dbReference>
<sequence>MNDSVEQSGASCKHPPGKFVPRINRNRCEGKGACVTVCPHNVFETGVLPAEERVGLTWLGKVKGFAHGWKQAFVPNADACEACGLCVTACPERAITLARS</sequence>
<dbReference type="PROSITE" id="PS51379">
    <property type="entry name" value="4FE4S_FER_2"/>
    <property type="match status" value="2"/>
</dbReference>
<dbReference type="SUPFAM" id="SSF54862">
    <property type="entry name" value="4Fe-4S ferredoxins"/>
    <property type="match status" value="1"/>
</dbReference>
<evidence type="ECO:0000256" key="3">
    <source>
        <dbReference type="ARBA" id="ARBA00023004"/>
    </source>
</evidence>
<feature type="domain" description="4Fe-4S ferredoxin-type" evidence="5">
    <location>
        <begin position="70"/>
        <end position="100"/>
    </location>
</feature>
<evidence type="ECO:0000256" key="2">
    <source>
        <dbReference type="ARBA" id="ARBA00022723"/>
    </source>
</evidence>
<evidence type="ECO:0000313" key="6">
    <source>
        <dbReference type="EMBL" id="OZI33215.1"/>
    </source>
</evidence>
<dbReference type="InterPro" id="IPR017896">
    <property type="entry name" value="4Fe4S_Fe-S-bd"/>
</dbReference>
<evidence type="ECO:0000259" key="5">
    <source>
        <dbReference type="PROSITE" id="PS51379"/>
    </source>
</evidence>
<keyword evidence="1" id="KW-0004">4Fe-4S</keyword>
<comment type="caution">
    <text evidence="6">The sequence shown here is derived from an EMBL/GenBank/DDBJ whole genome shotgun (WGS) entry which is preliminary data.</text>
</comment>
<dbReference type="EMBL" id="NEVL01000004">
    <property type="protein sequence ID" value="OZI33215.1"/>
    <property type="molecule type" value="Genomic_DNA"/>
</dbReference>
<dbReference type="OrthoDB" id="9808559at2"/>
<dbReference type="Pfam" id="PF12837">
    <property type="entry name" value="Fer4_6"/>
    <property type="match status" value="1"/>
</dbReference>
<dbReference type="RefSeq" id="WP_094828210.1">
    <property type="nucleotide sequence ID" value="NZ_NEVL01000004.1"/>
</dbReference>
<dbReference type="Pfam" id="PF00037">
    <property type="entry name" value="Fer4"/>
    <property type="match status" value="1"/>
</dbReference>
<evidence type="ECO:0000313" key="7">
    <source>
        <dbReference type="Proteomes" id="UP000217005"/>
    </source>
</evidence>
<keyword evidence="4" id="KW-0411">Iron-sulfur</keyword>
<reference evidence="6 7" key="1">
    <citation type="submission" date="2017-05" db="EMBL/GenBank/DDBJ databases">
        <title>Complete and WGS of Bordetella genogroups.</title>
        <authorList>
            <person name="Spilker T."/>
            <person name="LiPuma J."/>
        </authorList>
    </citation>
    <scope>NUCLEOTIDE SEQUENCE [LARGE SCALE GENOMIC DNA]</scope>
    <source>
        <strain evidence="6 7">AU17610</strain>
    </source>
</reference>
<dbReference type="AlphaFoldDB" id="A0A261S7S4"/>
<accession>A0A261S7S4</accession>
<name>A0A261S7S4_9BORD</name>
<keyword evidence="2" id="KW-0479">Metal-binding</keyword>
<dbReference type="InterPro" id="IPR050572">
    <property type="entry name" value="Fe-S_Ferredoxin"/>
</dbReference>
<dbReference type="PANTHER" id="PTHR43687:SF1">
    <property type="entry name" value="FERREDOXIN III"/>
    <property type="match status" value="1"/>
</dbReference>
<protein>
    <submittedName>
        <fullName evidence="6">4Fe-4S ferredoxin</fullName>
    </submittedName>
</protein>
<gene>
    <name evidence="6" type="ORF">CEG14_20460</name>
</gene>
<organism evidence="6 7">
    <name type="scientific">Bordetella genomosp. 1</name>
    <dbReference type="NCBI Taxonomy" id="1395607"/>
    <lineage>
        <taxon>Bacteria</taxon>
        <taxon>Pseudomonadati</taxon>
        <taxon>Pseudomonadota</taxon>
        <taxon>Betaproteobacteria</taxon>
        <taxon>Burkholderiales</taxon>
        <taxon>Alcaligenaceae</taxon>
        <taxon>Bordetella</taxon>
    </lineage>
</organism>
<dbReference type="Gene3D" id="3.30.70.20">
    <property type="match status" value="2"/>
</dbReference>
<dbReference type="PROSITE" id="PS00198">
    <property type="entry name" value="4FE4S_FER_1"/>
    <property type="match status" value="1"/>
</dbReference>
<proteinExistence type="predicted"/>
<keyword evidence="3" id="KW-0408">Iron</keyword>
<evidence type="ECO:0000256" key="1">
    <source>
        <dbReference type="ARBA" id="ARBA00022485"/>
    </source>
</evidence>
<feature type="domain" description="4Fe-4S ferredoxin-type" evidence="5">
    <location>
        <begin position="19"/>
        <end position="48"/>
    </location>
</feature>
<evidence type="ECO:0000256" key="4">
    <source>
        <dbReference type="ARBA" id="ARBA00023014"/>
    </source>
</evidence>
<dbReference type="GO" id="GO:0051539">
    <property type="term" value="F:4 iron, 4 sulfur cluster binding"/>
    <property type="evidence" value="ECO:0007669"/>
    <property type="project" value="UniProtKB-KW"/>
</dbReference>
<dbReference type="GO" id="GO:0046872">
    <property type="term" value="F:metal ion binding"/>
    <property type="evidence" value="ECO:0007669"/>
    <property type="project" value="UniProtKB-KW"/>
</dbReference>